<keyword evidence="1" id="KW-0175">Coiled coil</keyword>
<dbReference type="Proteomes" id="UP000645390">
    <property type="component" value="Unassembled WGS sequence"/>
</dbReference>
<gene>
    <name evidence="2" type="ORF">GCM10008119_23080</name>
</gene>
<reference evidence="3" key="1">
    <citation type="journal article" date="2019" name="Int. J. Syst. Evol. Microbiol.">
        <title>The Global Catalogue of Microorganisms (GCM) 10K type strain sequencing project: providing services to taxonomists for standard genome sequencing and annotation.</title>
        <authorList>
            <consortium name="The Broad Institute Genomics Platform"/>
            <consortium name="The Broad Institute Genome Sequencing Center for Infectious Disease"/>
            <person name="Wu L."/>
            <person name="Ma J."/>
        </authorList>
    </citation>
    <scope>NUCLEOTIDE SEQUENCE [LARGE SCALE GENOMIC DNA]</scope>
    <source>
        <strain evidence="3">CCM 8939</strain>
    </source>
</reference>
<comment type="caution">
    <text evidence="2">The sequence shown here is derived from an EMBL/GenBank/DDBJ whole genome shotgun (WGS) entry which is preliminary data.</text>
</comment>
<dbReference type="EMBL" id="BMDJ01000006">
    <property type="protein sequence ID" value="GGI26524.1"/>
    <property type="molecule type" value="Genomic_DNA"/>
</dbReference>
<organism evidence="2 3">
    <name type="scientific">Pedobacter mendelii</name>
    <dbReference type="NCBI Taxonomy" id="1908240"/>
    <lineage>
        <taxon>Bacteria</taxon>
        <taxon>Pseudomonadati</taxon>
        <taxon>Bacteroidota</taxon>
        <taxon>Sphingobacteriia</taxon>
        <taxon>Sphingobacteriales</taxon>
        <taxon>Sphingobacteriaceae</taxon>
        <taxon>Pedobacter</taxon>
    </lineage>
</organism>
<evidence type="ECO:0000256" key="1">
    <source>
        <dbReference type="SAM" id="Coils"/>
    </source>
</evidence>
<evidence type="ECO:0000313" key="3">
    <source>
        <dbReference type="Proteomes" id="UP000645390"/>
    </source>
</evidence>
<evidence type="ECO:0000313" key="2">
    <source>
        <dbReference type="EMBL" id="GGI26524.1"/>
    </source>
</evidence>
<accession>A0ABQ2BII5</accession>
<protein>
    <submittedName>
        <fullName evidence="2">Uncharacterized protein</fullName>
    </submittedName>
</protein>
<feature type="coiled-coil region" evidence="1">
    <location>
        <begin position="70"/>
        <end position="97"/>
    </location>
</feature>
<keyword evidence="3" id="KW-1185">Reference proteome</keyword>
<proteinExistence type="predicted"/>
<sequence length="193" mass="22893">MKNTADSSEKLFIKNFFEIIDRQLKVLKSRDVYANNHPKTQREIAHLSQLQNLLISFDNWNVHKSYDNIVANQESDILALREQIKALKSELKIATDLETTQFINIPKGGFLSLVDLIIQMEEVRLPSHKQLVFAEFQIVWVKMICKYFREDNKEIDFNRVRRYFPKERRNPGTRSSSIPTDQHLFEIKEIKRK</sequence>
<dbReference type="RefSeq" id="WP_188414459.1">
    <property type="nucleotide sequence ID" value="NZ_BMDJ01000006.1"/>
</dbReference>
<name>A0ABQ2BII5_9SPHI</name>